<dbReference type="SUPFAM" id="SSF53328">
    <property type="entry name" value="Formyltransferase"/>
    <property type="match status" value="1"/>
</dbReference>
<proteinExistence type="predicted"/>
<dbReference type="RefSeq" id="XP_008078420.1">
    <property type="nucleotide sequence ID" value="XM_008080229.1"/>
</dbReference>
<dbReference type="STRING" id="1116229.S3D9Q8"/>
<dbReference type="PANTHER" id="PTHR11138:SF5">
    <property type="entry name" value="METHIONYL-TRNA FORMYLTRANSFERASE, MITOCHONDRIAL"/>
    <property type="match status" value="1"/>
</dbReference>
<dbReference type="EMBL" id="KE145356">
    <property type="protein sequence ID" value="EPE34485.1"/>
    <property type="molecule type" value="Genomic_DNA"/>
</dbReference>
<dbReference type="GO" id="GO:0005739">
    <property type="term" value="C:mitochondrion"/>
    <property type="evidence" value="ECO:0007669"/>
    <property type="project" value="TreeGrafter"/>
</dbReference>
<evidence type="ECO:0000313" key="4">
    <source>
        <dbReference type="Proteomes" id="UP000016922"/>
    </source>
</evidence>
<evidence type="ECO:0000313" key="3">
    <source>
        <dbReference type="EMBL" id="EPE34485.1"/>
    </source>
</evidence>
<dbReference type="HOGENOM" id="CLU_033347_0_2_1"/>
<dbReference type="AlphaFoldDB" id="S3D9Q8"/>
<dbReference type="Proteomes" id="UP000016922">
    <property type="component" value="Unassembled WGS sequence"/>
</dbReference>
<evidence type="ECO:0000256" key="1">
    <source>
        <dbReference type="ARBA" id="ARBA00012261"/>
    </source>
</evidence>
<dbReference type="OMA" id="KEWWNGV"/>
<dbReference type="OrthoDB" id="10268103at2759"/>
<dbReference type="Gene3D" id="3.40.50.12230">
    <property type="match status" value="1"/>
</dbReference>
<dbReference type="GO" id="GO:0004479">
    <property type="term" value="F:methionyl-tRNA formyltransferase activity"/>
    <property type="evidence" value="ECO:0007669"/>
    <property type="project" value="UniProtKB-EC"/>
</dbReference>
<evidence type="ECO:0000259" key="2">
    <source>
        <dbReference type="Pfam" id="PF00551"/>
    </source>
</evidence>
<dbReference type="GeneID" id="19469226"/>
<dbReference type="PANTHER" id="PTHR11138">
    <property type="entry name" value="METHIONYL-TRNA FORMYLTRANSFERASE"/>
    <property type="match status" value="1"/>
</dbReference>
<dbReference type="KEGG" id="glz:GLAREA_10179"/>
<sequence>MTRPRLAAYVVTFLPVSRRGLSSLCSTSTPTAKPLRILFCGSDEFSGESLRAVHAEQQRNPNLIASIDVLLRRAKLSGRGLKEKRDVPIKSIAQQLSLPIHEIDGFKGWELPKPQKESINLIIAVSFGLFIPSRLLKEAEHGGLNVHPSLLPNFRGAAPLQRLLLAGETRTGVTLQTLDHRSFDHGKILAQTQPPGIEVPHLCSYNELLQIVTPKAAEILIDGLRNRVFQPPMVDVGIYDQKQLKLAPKITSNDRRINWVEWKAITILRQSKALGRPWTMMQDRRGQQFRVTFHDVRQMDRSSPVTDQNPSSDKNILKTPIMGTQSYPAHCSLFISQENLKRELMWYTHQDSVVFVDGNGNAICIDTITVEGKTAQNARAAMLPFTLSPP</sequence>
<dbReference type="eggNOG" id="KOG3082">
    <property type="taxonomic scope" value="Eukaryota"/>
</dbReference>
<dbReference type="EC" id="2.1.2.9" evidence="1"/>
<dbReference type="CDD" id="cd08646">
    <property type="entry name" value="FMT_core_Met-tRNA-FMT_N"/>
    <property type="match status" value="1"/>
</dbReference>
<dbReference type="InterPro" id="IPR002376">
    <property type="entry name" value="Formyl_transf_N"/>
</dbReference>
<reference evidence="3 4" key="1">
    <citation type="journal article" date="2013" name="BMC Genomics">
        <title>Genomics-driven discovery of the pneumocandin biosynthetic gene cluster in the fungus Glarea lozoyensis.</title>
        <authorList>
            <person name="Chen L."/>
            <person name="Yue Q."/>
            <person name="Zhang X."/>
            <person name="Xiang M."/>
            <person name="Wang C."/>
            <person name="Li S."/>
            <person name="Che Y."/>
            <person name="Ortiz-Lopez F.J."/>
            <person name="Bills G.F."/>
            <person name="Liu X."/>
            <person name="An Z."/>
        </authorList>
    </citation>
    <scope>NUCLEOTIDE SEQUENCE [LARGE SCALE GENOMIC DNA]</scope>
    <source>
        <strain evidence="4">ATCC 20868 / MF5171</strain>
    </source>
</reference>
<gene>
    <name evidence="3" type="ORF">GLAREA_10179</name>
</gene>
<dbReference type="InterPro" id="IPR036477">
    <property type="entry name" value="Formyl_transf_N_sf"/>
</dbReference>
<dbReference type="Pfam" id="PF00551">
    <property type="entry name" value="Formyl_trans_N"/>
    <property type="match status" value="1"/>
</dbReference>
<organism evidence="3 4">
    <name type="scientific">Glarea lozoyensis (strain ATCC 20868 / MF5171)</name>
    <dbReference type="NCBI Taxonomy" id="1116229"/>
    <lineage>
        <taxon>Eukaryota</taxon>
        <taxon>Fungi</taxon>
        <taxon>Dikarya</taxon>
        <taxon>Ascomycota</taxon>
        <taxon>Pezizomycotina</taxon>
        <taxon>Leotiomycetes</taxon>
        <taxon>Helotiales</taxon>
        <taxon>Helotiaceae</taxon>
        <taxon>Glarea</taxon>
    </lineage>
</organism>
<dbReference type="InterPro" id="IPR041711">
    <property type="entry name" value="Met-tRNA-FMT_N"/>
</dbReference>
<feature type="domain" description="Formyl transferase N-terminal" evidence="2">
    <location>
        <begin position="36"/>
        <end position="195"/>
    </location>
</feature>
<keyword evidence="3" id="KW-0808">Transferase</keyword>
<name>S3D9Q8_GLAL2</name>
<keyword evidence="4" id="KW-1185">Reference proteome</keyword>
<accession>S3D9Q8</accession>
<protein>
    <recommendedName>
        <fullName evidence="1">methionyl-tRNA formyltransferase</fullName>
        <ecNumber evidence="1">2.1.2.9</ecNumber>
    </recommendedName>
</protein>